<evidence type="ECO:0000313" key="1">
    <source>
        <dbReference type="EMBL" id="KAH3753226.1"/>
    </source>
</evidence>
<reference evidence="1" key="1">
    <citation type="journal article" date="2019" name="bioRxiv">
        <title>The Genome of the Zebra Mussel, Dreissena polymorpha: A Resource for Invasive Species Research.</title>
        <authorList>
            <person name="McCartney M.A."/>
            <person name="Auch B."/>
            <person name="Kono T."/>
            <person name="Mallez S."/>
            <person name="Zhang Y."/>
            <person name="Obille A."/>
            <person name="Becker A."/>
            <person name="Abrahante J.E."/>
            <person name="Garbe J."/>
            <person name="Badalamenti J.P."/>
            <person name="Herman A."/>
            <person name="Mangelson H."/>
            <person name="Liachko I."/>
            <person name="Sullivan S."/>
            <person name="Sone E.D."/>
            <person name="Koren S."/>
            <person name="Silverstein K.A.T."/>
            <person name="Beckman K.B."/>
            <person name="Gohl D.M."/>
        </authorList>
    </citation>
    <scope>NUCLEOTIDE SEQUENCE</scope>
    <source>
        <strain evidence="1">Duluth1</strain>
        <tissue evidence="1">Whole animal</tissue>
    </source>
</reference>
<organism evidence="1 2">
    <name type="scientific">Dreissena polymorpha</name>
    <name type="common">Zebra mussel</name>
    <name type="synonym">Mytilus polymorpha</name>
    <dbReference type="NCBI Taxonomy" id="45954"/>
    <lineage>
        <taxon>Eukaryota</taxon>
        <taxon>Metazoa</taxon>
        <taxon>Spiralia</taxon>
        <taxon>Lophotrochozoa</taxon>
        <taxon>Mollusca</taxon>
        <taxon>Bivalvia</taxon>
        <taxon>Autobranchia</taxon>
        <taxon>Heteroconchia</taxon>
        <taxon>Euheterodonta</taxon>
        <taxon>Imparidentia</taxon>
        <taxon>Neoheterodontei</taxon>
        <taxon>Myida</taxon>
        <taxon>Dreissenoidea</taxon>
        <taxon>Dreissenidae</taxon>
        <taxon>Dreissena</taxon>
    </lineage>
</organism>
<comment type="caution">
    <text evidence="1">The sequence shown here is derived from an EMBL/GenBank/DDBJ whole genome shotgun (WGS) entry which is preliminary data.</text>
</comment>
<dbReference type="Proteomes" id="UP000828390">
    <property type="component" value="Unassembled WGS sequence"/>
</dbReference>
<proteinExistence type="predicted"/>
<accession>A0A9D4DR06</accession>
<evidence type="ECO:0000313" key="2">
    <source>
        <dbReference type="Proteomes" id="UP000828390"/>
    </source>
</evidence>
<dbReference type="AlphaFoldDB" id="A0A9D4DR06"/>
<protein>
    <submittedName>
        <fullName evidence="1">Uncharacterized protein</fullName>
    </submittedName>
</protein>
<keyword evidence="2" id="KW-1185">Reference proteome</keyword>
<dbReference type="EMBL" id="JAIWYP010000010">
    <property type="protein sequence ID" value="KAH3753226.1"/>
    <property type="molecule type" value="Genomic_DNA"/>
</dbReference>
<gene>
    <name evidence="1" type="ORF">DPMN_187860</name>
</gene>
<reference evidence="1" key="2">
    <citation type="submission" date="2020-11" db="EMBL/GenBank/DDBJ databases">
        <authorList>
            <person name="McCartney M.A."/>
            <person name="Auch B."/>
            <person name="Kono T."/>
            <person name="Mallez S."/>
            <person name="Becker A."/>
            <person name="Gohl D.M."/>
            <person name="Silverstein K.A.T."/>
            <person name="Koren S."/>
            <person name="Bechman K.B."/>
            <person name="Herman A."/>
            <person name="Abrahante J.E."/>
            <person name="Garbe J."/>
        </authorList>
    </citation>
    <scope>NUCLEOTIDE SEQUENCE</scope>
    <source>
        <strain evidence="1">Duluth1</strain>
        <tissue evidence="1">Whole animal</tissue>
    </source>
</reference>
<name>A0A9D4DR06_DREPO</name>
<sequence length="445" mass="50526">MSNIYIIVKYGIKELFEIFRDTSIGILDLQTVDCILQASDIFPTLGKLKKLYLWGSYTSHFDIQLPASLNLLSLQRGECSSEWLCSLLIKLCELGHPVICELWGIVVQSRREYCGTDFNIHVSDLRSKLLECDMSNIYIIVKYGSKELFEIFRETSIGILDLQTVDCILQASDIFPTLCKLKKLYLWGSYTGHCDIQPPASLNLLILQRGECSSEWLCSLLIKLCELGHPVICELWYFVVQSRGEDCGTDSNIHIHNMRSKLLACDMSNIAIIVNNGKKELFEIFRDTSIGILGLQTADCILQASYILPTLSKLEKLYLWGSHMGHFVIRLPASLQCIILQTGEWSSEWLYSLLISLSALDHPVECQLWDFVVHSREEDCGTDSNIHVSDLRSKLLACDMSNIEILVTHGSKELFEIFRDTSIGILDLQTVDCILQASDIFFHSR</sequence>